<comment type="caution">
    <text evidence="2">The sequence shown here is derived from an EMBL/GenBank/DDBJ whole genome shotgun (WGS) entry which is preliminary data.</text>
</comment>
<organism evidence="2 3">
    <name type="scientific">Trametes cubensis</name>
    <dbReference type="NCBI Taxonomy" id="1111947"/>
    <lineage>
        <taxon>Eukaryota</taxon>
        <taxon>Fungi</taxon>
        <taxon>Dikarya</taxon>
        <taxon>Basidiomycota</taxon>
        <taxon>Agaricomycotina</taxon>
        <taxon>Agaricomycetes</taxon>
        <taxon>Polyporales</taxon>
        <taxon>Polyporaceae</taxon>
        <taxon>Trametes</taxon>
    </lineage>
</organism>
<sequence>MAFLCNNIPEVLLKALIGEGKVCPDVTGFVGGPDIVFVSELWSRMQPAQVQIEEKAAITFARSDESDPNTNYIFGLAMTGPFWSWSILVRPGNSRGPTRYEDPSYLSPSTPSSDTSGSDVDENLPSSRPPSRAASLSARSQISAAEGDTGTDSSRGSESIPADVSHERPSDEEEESPHANPESVGCSRATSSMSSEMARGLSSPIAELRPELEASPSQSRPQKRRRLWSPSPDDEGDDNSDPSEDGSRSENENKNFSEEGDRIASEAPTNYERPENLPRVEDIYPEVIGTWSRVLPPWTDPAGMVHLLQLWNALFLCFPAMWVHYNQNRSA</sequence>
<dbReference type="AlphaFoldDB" id="A0AAD7TX71"/>
<keyword evidence="3" id="KW-1185">Reference proteome</keyword>
<dbReference type="EMBL" id="JAPEVG010000103">
    <property type="protein sequence ID" value="KAJ8482953.1"/>
    <property type="molecule type" value="Genomic_DNA"/>
</dbReference>
<dbReference type="Proteomes" id="UP001215151">
    <property type="component" value="Unassembled WGS sequence"/>
</dbReference>
<protein>
    <submittedName>
        <fullName evidence="2">Uncharacterized protein</fullName>
    </submittedName>
</protein>
<reference evidence="2" key="1">
    <citation type="submission" date="2022-11" db="EMBL/GenBank/DDBJ databases">
        <title>Genome Sequence of Cubamyces cubensis.</title>
        <authorList>
            <person name="Buettner E."/>
        </authorList>
    </citation>
    <scope>NUCLEOTIDE SEQUENCE</scope>
    <source>
        <strain evidence="2">MPL-01</strain>
    </source>
</reference>
<feature type="compositionally biased region" description="Low complexity" evidence="1">
    <location>
        <begin position="103"/>
        <end position="140"/>
    </location>
</feature>
<proteinExistence type="predicted"/>
<name>A0AAD7TX71_9APHY</name>
<feature type="compositionally biased region" description="Basic and acidic residues" evidence="1">
    <location>
        <begin position="245"/>
        <end position="264"/>
    </location>
</feature>
<gene>
    <name evidence="2" type="ORF">ONZ51_g5019</name>
</gene>
<accession>A0AAD7TX71</accession>
<feature type="region of interest" description="Disordered" evidence="1">
    <location>
        <begin position="94"/>
        <end position="277"/>
    </location>
</feature>
<evidence type="ECO:0000313" key="2">
    <source>
        <dbReference type="EMBL" id="KAJ8482953.1"/>
    </source>
</evidence>
<feature type="compositionally biased region" description="Acidic residues" evidence="1">
    <location>
        <begin position="232"/>
        <end position="244"/>
    </location>
</feature>
<evidence type="ECO:0000313" key="3">
    <source>
        <dbReference type="Proteomes" id="UP001215151"/>
    </source>
</evidence>
<evidence type="ECO:0000256" key="1">
    <source>
        <dbReference type="SAM" id="MobiDB-lite"/>
    </source>
</evidence>